<dbReference type="GO" id="GO:0016705">
    <property type="term" value="F:oxidoreductase activity, acting on paired donors, with incorporation or reduction of molecular oxygen"/>
    <property type="evidence" value="ECO:0007669"/>
    <property type="project" value="InterPro"/>
</dbReference>
<name>A0A381Y9I3_9ZZZZ</name>
<dbReference type="PRINTS" id="PR00359">
    <property type="entry name" value="BP450"/>
</dbReference>
<comment type="similarity">
    <text evidence="1">Belongs to the cytochrome P450 family.</text>
</comment>
<accession>A0A381Y9I3</accession>
<gene>
    <name evidence="2" type="ORF">METZ01_LOCUS126394</name>
</gene>
<dbReference type="EMBL" id="UINC01017670">
    <property type="protein sequence ID" value="SVA73540.1"/>
    <property type="molecule type" value="Genomic_DNA"/>
</dbReference>
<dbReference type="GO" id="GO:0005506">
    <property type="term" value="F:iron ion binding"/>
    <property type="evidence" value="ECO:0007669"/>
    <property type="project" value="InterPro"/>
</dbReference>
<dbReference type="InterPro" id="IPR002397">
    <property type="entry name" value="Cyt_P450_B"/>
</dbReference>
<dbReference type="AlphaFoldDB" id="A0A381Y9I3"/>
<reference evidence="2" key="1">
    <citation type="submission" date="2018-05" db="EMBL/GenBank/DDBJ databases">
        <authorList>
            <person name="Lanie J.A."/>
            <person name="Ng W.-L."/>
            <person name="Kazmierczak K.M."/>
            <person name="Andrzejewski T.M."/>
            <person name="Davidsen T.M."/>
            <person name="Wayne K.J."/>
            <person name="Tettelin H."/>
            <person name="Glass J.I."/>
            <person name="Rusch D."/>
            <person name="Podicherti R."/>
            <person name="Tsui H.-C.T."/>
            <person name="Winkler M.E."/>
        </authorList>
    </citation>
    <scope>NUCLEOTIDE SEQUENCE</scope>
</reference>
<dbReference type="PANTHER" id="PTHR46696">
    <property type="entry name" value="P450, PUTATIVE (EUROFUNG)-RELATED"/>
    <property type="match status" value="1"/>
</dbReference>
<dbReference type="Pfam" id="PF00067">
    <property type="entry name" value="p450"/>
    <property type="match status" value="1"/>
</dbReference>
<dbReference type="GO" id="GO:0004497">
    <property type="term" value="F:monooxygenase activity"/>
    <property type="evidence" value="ECO:0007669"/>
    <property type="project" value="InterPro"/>
</dbReference>
<dbReference type="Gene3D" id="1.10.630.10">
    <property type="entry name" value="Cytochrome P450"/>
    <property type="match status" value="1"/>
</dbReference>
<dbReference type="InterPro" id="IPR036396">
    <property type="entry name" value="Cyt_P450_sf"/>
</dbReference>
<protein>
    <recommendedName>
        <fullName evidence="3">Cytochrome P450</fullName>
    </recommendedName>
</protein>
<dbReference type="GO" id="GO:0020037">
    <property type="term" value="F:heme binding"/>
    <property type="evidence" value="ECO:0007669"/>
    <property type="project" value="InterPro"/>
</dbReference>
<organism evidence="2">
    <name type="scientific">marine metagenome</name>
    <dbReference type="NCBI Taxonomy" id="408172"/>
    <lineage>
        <taxon>unclassified sequences</taxon>
        <taxon>metagenomes</taxon>
        <taxon>ecological metagenomes</taxon>
    </lineage>
</organism>
<proteinExistence type="inferred from homology"/>
<feature type="non-terminal residue" evidence="2">
    <location>
        <position position="261"/>
    </location>
</feature>
<dbReference type="PANTHER" id="PTHR46696:SF1">
    <property type="entry name" value="CYTOCHROME P450 YJIB-RELATED"/>
    <property type="match status" value="1"/>
</dbReference>
<evidence type="ECO:0000256" key="1">
    <source>
        <dbReference type="ARBA" id="ARBA00010617"/>
    </source>
</evidence>
<evidence type="ECO:0008006" key="3">
    <source>
        <dbReference type="Google" id="ProtNLM"/>
    </source>
</evidence>
<sequence>MWEHAPRVKPEEKKTTFEKLMSNNLFFLNRTDHLRLRKLALPAFSPRVMDYMKKKFTLLVKERFSEIGKVKEFNFSKEIAMQIPSQAIASLVGVPERYFDIFGSLAYGIVRGINPMLSEEERKDATSGVSEGLTMLNELIEERKKEPGEDFLSALILAEEEGDKLNNWEMCALVGSVLAAGSDTAVDLHSYLIKALLEHPDQLQMIIKDQNLIQAAITEVLRHQSTGKTGLARYATEDIDLEGHKIYKNQMIQLISTTAGR</sequence>
<evidence type="ECO:0000313" key="2">
    <source>
        <dbReference type="EMBL" id="SVA73540.1"/>
    </source>
</evidence>
<dbReference type="SUPFAM" id="SSF48264">
    <property type="entry name" value="Cytochrome P450"/>
    <property type="match status" value="1"/>
</dbReference>
<dbReference type="InterPro" id="IPR001128">
    <property type="entry name" value="Cyt_P450"/>
</dbReference>